<evidence type="ECO:0000313" key="2">
    <source>
        <dbReference type="Proteomes" id="UP000251647"/>
    </source>
</evidence>
<reference evidence="1 2" key="1">
    <citation type="submission" date="2018-06" db="EMBL/GenBank/DDBJ databases">
        <authorList>
            <consortium name="Pathogen Informatics"/>
            <person name="Doyle S."/>
        </authorList>
    </citation>
    <scope>NUCLEOTIDE SEQUENCE [LARGE SCALE GENOMIC DNA]</scope>
    <source>
        <strain evidence="1 2">NCTC11647</strain>
    </source>
</reference>
<dbReference type="RefSeq" id="WP_036766267.1">
    <property type="nucleotide sequence ID" value="NZ_CP079239.1"/>
</dbReference>
<dbReference type="EMBL" id="UATL01000008">
    <property type="protein sequence ID" value="SPY46059.1"/>
    <property type="molecule type" value="Genomic_DNA"/>
</dbReference>
<organism evidence="1 2">
    <name type="scientific">Photobacterium damselae</name>
    <dbReference type="NCBI Taxonomy" id="38293"/>
    <lineage>
        <taxon>Bacteria</taxon>
        <taxon>Pseudomonadati</taxon>
        <taxon>Pseudomonadota</taxon>
        <taxon>Gammaproteobacteria</taxon>
        <taxon>Vibrionales</taxon>
        <taxon>Vibrionaceae</taxon>
        <taxon>Photobacterium</taxon>
    </lineage>
</organism>
<sequence length="131" mass="14758">MKNRKYGLLALTFFPFLVNASIWPFQSEEETMLNQVCPNCALVAKDIQMLQEKTCPDGLTPGAVMDIAQSKQFYPMLLALKNNTSDETYHAALEKLKANMDCSDWNTAEKAKSAFDSLSKGVDNLLNTWRE</sequence>
<dbReference type="OrthoDB" id="6625338at2"/>
<accession>A0A2T3Q3C1</accession>
<evidence type="ECO:0000313" key="1">
    <source>
        <dbReference type="EMBL" id="SPY46059.1"/>
    </source>
</evidence>
<name>A0A2T3Q3C1_PHODM</name>
<protein>
    <submittedName>
        <fullName evidence="1">Uncharacterized protein</fullName>
    </submittedName>
</protein>
<dbReference type="AlphaFoldDB" id="A0A2T3Q3C1"/>
<proteinExistence type="predicted"/>
<gene>
    <name evidence="1" type="ORF">NCTC11647_04405</name>
</gene>
<dbReference type="Proteomes" id="UP000251647">
    <property type="component" value="Unassembled WGS sequence"/>
</dbReference>